<dbReference type="GO" id="GO:0016817">
    <property type="term" value="F:hydrolase activity, acting on acid anhydrides"/>
    <property type="evidence" value="ECO:0007669"/>
    <property type="project" value="InterPro"/>
</dbReference>
<evidence type="ECO:0000256" key="8">
    <source>
        <dbReference type="ARBA" id="ARBA00022840"/>
    </source>
</evidence>
<dbReference type="InterPro" id="IPR001650">
    <property type="entry name" value="Helicase_C-like"/>
</dbReference>
<evidence type="ECO:0000313" key="15">
    <source>
        <dbReference type="EMBL" id="KAJ1969508.1"/>
    </source>
</evidence>
<keyword evidence="8" id="KW-0067">ATP-binding</keyword>
<evidence type="ECO:0000256" key="5">
    <source>
        <dbReference type="ARBA" id="ARBA00022763"/>
    </source>
</evidence>
<keyword evidence="16" id="KW-1185">Reference proteome</keyword>
<keyword evidence="9" id="KW-0238">DNA-binding</keyword>
<dbReference type="InterPro" id="IPR014001">
    <property type="entry name" value="Helicase_ATP-bd"/>
</dbReference>
<evidence type="ECO:0000256" key="12">
    <source>
        <dbReference type="SAM" id="MobiDB-lite"/>
    </source>
</evidence>
<evidence type="ECO:0000256" key="3">
    <source>
        <dbReference type="ARBA" id="ARBA00022553"/>
    </source>
</evidence>
<dbReference type="SUPFAM" id="SSF52540">
    <property type="entry name" value="P-loop containing nucleoside triphosphate hydrolases"/>
    <property type="match status" value="2"/>
</dbReference>
<dbReference type="FunFam" id="3.40.50.300:FF:000332">
    <property type="entry name" value="DNA repair and recombination protein RAD54-like"/>
    <property type="match status" value="1"/>
</dbReference>
<dbReference type="AlphaFoldDB" id="A0A9W8E9H8"/>
<dbReference type="GO" id="GO:0045003">
    <property type="term" value="P:double-strand break repair via synthesis-dependent strand annealing"/>
    <property type="evidence" value="ECO:0007669"/>
    <property type="project" value="TreeGrafter"/>
</dbReference>
<feature type="region of interest" description="Disordered" evidence="12">
    <location>
        <begin position="25"/>
        <end position="47"/>
    </location>
</feature>
<feature type="region of interest" description="Disordered" evidence="12">
    <location>
        <begin position="238"/>
        <end position="261"/>
    </location>
</feature>
<feature type="compositionally biased region" description="Polar residues" evidence="12">
    <location>
        <begin position="605"/>
        <end position="615"/>
    </location>
</feature>
<feature type="region of interest" description="Disordered" evidence="12">
    <location>
        <begin position="597"/>
        <end position="620"/>
    </location>
</feature>
<dbReference type="GO" id="GO:0007131">
    <property type="term" value="P:reciprocal meiotic recombination"/>
    <property type="evidence" value="ECO:0007669"/>
    <property type="project" value="TreeGrafter"/>
</dbReference>
<keyword evidence="11" id="KW-0539">Nucleus</keyword>
<dbReference type="InterPro" id="IPR049730">
    <property type="entry name" value="SNF2/RAD54-like_C"/>
</dbReference>
<accession>A0A9W8E9H8</accession>
<organism evidence="15 16">
    <name type="scientific">Dispira parvispora</name>
    <dbReference type="NCBI Taxonomy" id="1520584"/>
    <lineage>
        <taxon>Eukaryota</taxon>
        <taxon>Fungi</taxon>
        <taxon>Fungi incertae sedis</taxon>
        <taxon>Zoopagomycota</taxon>
        <taxon>Kickxellomycotina</taxon>
        <taxon>Dimargaritomycetes</taxon>
        <taxon>Dimargaritales</taxon>
        <taxon>Dimargaritaceae</taxon>
        <taxon>Dispira</taxon>
    </lineage>
</organism>
<dbReference type="GO" id="GO:0005634">
    <property type="term" value="C:nucleus"/>
    <property type="evidence" value="ECO:0007669"/>
    <property type="project" value="UniProtKB-SubCell"/>
</dbReference>
<dbReference type="PANTHER" id="PTHR45629">
    <property type="entry name" value="SNF2/RAD54 FAMILY MEMBER"/>
    <property type="match status" value="1"/>
</dbReference>
<reference evidence="15" key="1">
    <citation type="submission" date="2022-07" db="EMBL/GenBank/DDBJ databases">
        <title>Phylogenomic reconstructions and comparative analyses of Kickxellomycotina fungi.</title>
        <authorList>
            <person name="Reynolds N.K."/>
            <person name="Stajich J.E."/>
            <person name="Barry K."/>
            <person name="Grigoriev I.V."/>
            <person name="Crous P."/>
            <person name="Smith M.E."/>
        </authorList>
    </citation>
    <scope>NUCLEOTIDE SEQUENCE</scope>
    <source>
        <strain evidence="15">RSA 1196</strain>
    </source>
</reference>
<dbReference type="InterPro" id="IPR027417">
    <property type="entry name" value="P-loop_NTPase"/>
</dbReference>
<gene>
    <name evidence="15" type="primary">RAD54</name>
    <name evidence="15" type="ORF">IWQ62_000583</name>
</gene>
<evidence type="ECO:0000256" key="7">
    <source>
        <dbReference type="ARBA" id="ARBA00022806"/>
    </source>
</evidence>
<protein>
    <submittedName>
        <fullName evidence="15">DNA-dependent ATPase protein rad54</fullName>
    </submittedName>
</protein>
<dbReference type="Proteomes" id="UP001150925">
    <property type="component" value="Unassembled WGS sequence"/>
</dbReference>
<dbReference type="InterPro" id="IPR050496">
    <property type="entry name" value="SNF2_RAD54_helicase_repair"/>
</dbReference>
<dbReference type="SMART" id="SM00487">
    <property type="entry name" value="DEXDc"/>
    <property type="match status" value="1"/>
</dbReference>
<name>A0A9W8E9H8_9FUNG</name>
<evidence type="ECO:0000256" key="1">
    <source>
        <dbReference type="ARBA" id="ARBA00004123"/>
    </source>
</evidence>
<keyword evidence="3" id="KW-0597">Phosphoprotein</keyword>
<dbReference type="Pfam" id="PF00271">
    <property type="entry name" value="Helicase_C"/>
    <property type="match status" value="1"/>
</dbReference>
<dbReference type="GO" id="GO:0015616">
    <property type="term" value="F:DNA translocase activity"/>
    <property type="evidence" value="ECO:0007669"/>
    <property type="project" value="TreeGrafter"/>
</dbReference>
<sequence>MLVNSPCSIVSSSDSDGDFELVIPARSRLSQKESAPGQRKSITKRDVISLSSEDEADPIISVEKKTARTSPSKKIKGTTALGTTRRVGLGHGRKPFRSPLLSQPPVISKGVARSDNDATRLSGVAMTTMVNGIYCSSSIKTQTSIRKPFRTPFIKPPEEMANGNGTEVMGQDGVAQGLLAGRPVKRLLGVRRHATLSNRPLHDPAAEGAIILYEPPQISETEKLHLNPAARRAPLKLTINRPSPDKPPAANTPPVANTPLNSTRPKVHVVVDPILTKMLRPHQVEGVKFLYNCVTGQIVDNAYGCIMADEMGLGKTLQCIALLWTLLRQSPNPGKPWIEKCIVVCPSSLVRNWANELVKWLGSVRINPYACDNKGTREKITRDLRNFITSRGRMNIHPGILKSGPVGLLLCDEGHRLKNANSQTFQALNMLQVQRRVILSGTPIQNDLTEYFSLLNFANPGLLGSSSEFRRNYEAPILRGRDSCASEKERLISDQKLGELSTLANKFIIRRTNDLLSKYLPVKYEQVVFCRLTPMQAQLYDLFSRSGSVKSVLAGNGCQSLRAIMVLKKLCNHPGLLNLPADIPGSNDIWNAALKAGPSTGSGGAQPTSRRTSTAGARPEWDPGLSGKMLLLGRMLKYIKEHTKDKIVLISNYTQTLDVFEHLCRTRRYGCIRLDGSMGTAKRQQLVDRFNNPQNPEFVFLLSSKAGGCGINLIGANRLILFDPDWNPAADQQALARVWRDGQRKECFIYRFMGTGTIEEKIFQRQSHKQSLSSCVVDEEQDVERHFSREQLRQLFFYDPETRSDTHSTFRCRRCIKDRQFTPATEPMSYGDTSTWNHYSDLELHKAEDVVLKKCAGDLVSYMFQYKSHQVA</sequence>
<dbReference type="InterPro" id="IPR013967">
    <property type="entry name" value="Rad54_N"/>
</dbReference>
<dbReference type="OrthoDB" id="413460at2759"/>
<keyword evidence="4" id="KW-0547">Nucleotide-binding</keyword>
<dbReference type="Gene3D" id="1.20.120.850">
    <property type="entry name" value="SWI2/SNF2 ATPases, N-terminal domain"/>
    <property type="match status" value="1"/>
</dbReference>
<keyword evidence="7" id="KW-0347">Helicase</keyword>
<dbReference type="CDD" id="cd18793">
    <property type="entry name" value="SF2_C_SNF"/>
    <property type="match status" value="1"/>
</dbReference>
<evidence type="ECO:0000259" key="14">
    <source>
        <dbReference type="PROSITE" id="PS51194"/>
    </source>
</evidence>
<dbReference type="SMART" id="SM00490">
    <property type="entry name" value="HELICc"/>
    <property type="match status" value="1"/>
</dbReference>
<evidence type="ECO:0000256" key="6">
    <source>
        <dbReference type="ARBA" id="ARBA00022801"/>
    </source>
</evidence>
<dbReference type="InterPro" id="IPR038718">
    <property type="entry name" value="SNF2-like_sf"/>
</dbReference>
<feature type="region of interest" description="Disordered" evidence="12">
    <location>
        <begin position="65"/>
        <end position="109"/>
    </location>
</feature>
<dbReference type="GO" id="GO:0004386">
    <property type="term" value="F:helicase activity"/>
    <property type="evidence" value="ECO:0007669"/>
    <property type="project" value="UniProtKB-KW"/>
</dbReference>
<dbReference type="GO" id="GO:0005524">
    <property type="term" value="F:ATP binding"/>
    <property type="evidence" value="ECO:0007669"/>
    <property type="project" value="UniProtKB-KW"/>
</dbReference>
<dbReference type="Gene3D" id="3.40.50.10810">
    <property type="entry name" value="Tandem AAA-ATPase domain"/>
    <property type="match status" value="1"/>
</dbReference>
<dbReference type="PROSITE" id="PS51194">
    <property type="entry name" value="HELICASE_CTER"/>
    <property type="match status" value="1"/>
</dbReference>
<dbReference type="Pfam" id="PF08658">
    <property type="entry name" value="Rad54_N"/>
    <property type="match status" value="1"/>
</dbReference>
<dbReference type="EMBL" id="JANBPY010000051">
    <property type="protein sequence ID" value="KAJ1969508.1"/>
    <property type="molecule type" value="Genomic_DNA"/>
</dbReference>
<comment type="caution">
    <text evidence="15">The sequence shown here is derived from an EMBL/GenBank/DDBJ whole genome shotgun (WGS) entry which is preliminary data.</text>
</comment>
<evidence type="ECO:0000256" key="9">
    <source>
        <dbReference type="ARBA" id="ARBA00023125"/>
    </source>
</evidence>
<dbReference type="GO" id="GO:0003677">
    <property type="term" value="F:DNA binding"/>
    <property type="evidence" value="ECO:0007669"/>
    <property type="project" value="UniProtKB-KW"/>
</dbReference>
<evidence type="ECO:0000256" key="10">
    <source>
        <dbReference type="ARBA" id="ARBA00023204"/>
    </source>
</evidence>
<dbReference type="FunFam" id="3.40.50.10810:FF:000020">
    <property type="entry name" value="DNA repair and recombination protein RAD54B"/>
    <property type="match status" value="1"/>
</dbReference>
<dbReference type="Gene3D" id="3.40.50.300">
    <property type="entry name" value="P-loop containing nucleotide triphosphate hydrolases"/>
    <property type="match status" value="1"/>
</dbReference>
<feature type="domain" description="Helicase ATP-binding" evidence="13">
    <location>
        <begin position="296"/>
        <end position="461"/>
    </location>
</feature>
<evidence type="ECO:0000256" key="4">
    <source>
        <dbReference type="ARBA" id="ARBA00022741"/>
    </source>
</evidence>
<evidence type="ECO:0000256" key="2">
    <source>
        <dbReference type="ARBA" id="ARBA00007025"/>
    </source>
</evidence>
<evidence type="ECO:0000256" key="11">
    <source>
        <dbReference type="ARBA" id="ARBA00023242"/>
    </source>
</evidence>
<dbReference type="Pfam" id="PF00176">
    <property type="entry name" value="SNF2-rel_dom"/>
    <property type="match status" value="1"/>
</dbReference>
<dbReference type="PROSITE" id="PS51192">
    <property type="entry name" value="HELICASE_ATP_BIND_1"/>
    <property type="match status" value="1"/>
</dbReference>
<keyword evidence="6" id="KW-0378">Hydrolase</keyword>
<feature type="domain" description="Helicase C-terminal" evidence="14">
    <location>
        <begin position="631"/>
        <end position="784"/>
    </location>
</feature>
<comment type="subcellular location">
    <subcellularLocation>
        <location evidence="1">Nucleus</location>
    </subcellularLocation>
</comment>
<dbReference type="InterPro" id="IPR000330">
    <property type="entry name" value="SNF2_N"/>
</dbReference>
<keyword evidence="10" id="KW-0234">DNA repair</keyword>
<comment type="similarity">
    <text evidence="2">Belongs to the SNF2/RAD54 helicase family.</text>
</comment>
<evidence type="ECO:0000259" key="13">
    <source>
        <dbReference type="PROSITE" id="PS51192"/>
    </source>
</evidence>
<proteinExistence type="inferred from homology"/>
<keyword evidence="5" id="KW-0227">DNA damage</keyword>
<dbReference type="PANTHER" id="PTHR45629:SF7">
    <property type="entry name" value="DNA EXCISION REPAIR PROTEIN ERCC-6-RELATED"/>
    <property type="match status" value="1"/>
</dbReference>
<evidence type="ECO:0000313" key="16">
    <source>
        <dbReference type="Proteomes" id="UP001150925"/>
    </source>
</evidence>